<gene>
    <name evidence="1" type="ORF">AAF712_016168</name>
</gene>
<proteinExistence type="predicted"/>
<evidence type="ECO:0000313" key="2">
    <source>
        <dbReference type="Proteomes" id="UP001437256"/>
    </source>
</evidence>
<accession>A0ABR2Z7J0</accession>
<protein>
    <submittedName>
        <fullName evidence="1">Uncharacterized protein</fullName>
    </submittedName>
</protein>
<evidence type="ECO:0000313" key="1">
    <source>
        <dbReference type="EMBL" id="KAL0057200.1"/>
    </source>
</evidence>
<sequence>MFMLLANSDPFKAVSFDDLHFEDSGLWGGHMFPLLKAHFAVFGRKAETALNERFDKFPRWRNLNHFASVTTHAFNDGAKHRDISRMFLFTAESLFSESDDTAVYQLLKCVRAYLNIIMFGGLHVQTETTMAAGRRSIQVLHLMLTMYAQAQYKDPSDSLDMKNWKFIKIHYFNHLFDDIQLKGALCNFSTRLFEKKHGPLQHIYH</sequence>
<reference evidence="1 2" key="1">
    <citation type="submission" date="2024-05" db="EMBL/GenBank/DDBJ databases">
        <title>A draft genome resource for the thread blight pathogen Marasmius tenuissimus strain MS-2.</title>
        <authorList>
            <person name="Yulfo-Soto G.E."/>
            <person name="Baruah I.K."/>
            <person name="Amoako-Attah I."/>
            <person name="Bukari Y."/>
            <person name="Meinhardt L.W."/>
            <person name="Bailey B.A."/>
            <person name="Cohen S.P."/>
        </authorList>
    </citation>
    <scope>NUCLEOTIDE SEQUENCE [LARGE SCALE GENOMIC DNA]</scope>
    <source>
        <strain evidence="1 2">MS-2</strain>
    </source>
</reference>
<keyword evidence="2" id="KW-1185">Reference proteome</keyword>
<organism evidence="1 2">
    <name type="scientific">Marasmius tenuissimus</name>
    <dbReference type="NCBI Taxonomy" id="585030"/>
    <lineage>
        <taxon>Eukaryota</taxon>
        <taxon>Fungi</taxon>
        <taxon>Dikarya</taxon>
        <taxon>Basidiomycota</taxon>
        <taxon>Agaricomycotina</taxon>
        <taxon>Agaricomycetes</taxon>
        <taxon>Agaricomycetidae</taxon>
        <taxon>Agaricales</taxon>
        <taxon>Marasmiineae</taxon>
        <taxon>Marasmiaceae</taxon>
        <taxon>Marasmius</taxon>
    </lineage>
</organism>
<dbReference type="Proteomes" id="UP001437256">
    <property type="component" value="Unassembled WGS sequence"/>
</dbReference>
<dbReference type="EMBL" id="JBBXMP010000635">
    <property type="protein sequence ID" value="KAL0057200.1"/>
    <property type="molecule type" value="Genomic_DNA"/>
</dbReference>
<comment type="caution">
    <text evidence="1">The sequence shown here is derived from an EMBL/GenBank/DDBJ whole genome shotgun (WGS) entry which is preliminary data.</text>
</comment>
<name>A0ABR2Z7J0_9AGAR</name>